<keyword evidence="2" id="KW-1185">Reference proteome</keyword>
<sequence length="195" mass="20831">MLILPAWFDEANKLRHLTVATIRALEAAGITSVLPDLPGCNESPSPLEEQDLDSWRKAARLAAEQHGCTHVLTIRASAHIAPDLPGFAYAPIAPDTALRALTRARVIASQEGGRKENAANLIESGRQDGLELTGYNLGSNMIAQMSDSAAVLPEALRVIRQAEIGGAALWLRSEPDHDQAQAEALARLIAAEMAT</sequence>
<evidence type="ECO:0000313" key="2">
    <source>
        <dbReference type="Proteomes" id="UP000309389"/>
    </source>
</evidence>
<reference evidence="1 2" key="1">
    <citation type="submission" date="2019-04" db="EMBL/GenBank/DDBJ databases">
        <title>Altererythrobacter aquimixticola sp. nov., isolated from sediment of junction between the ocean and a freshwater spring.</title>
        <authorList>
            <person name="Yoon J.-H."/>
        </authorList>
    </citation>
    <scope>NUCLEOTIDE SEQUENCE [LARGE SCALE GENOMIC DNA]</scope>
    <source>
        <strain evidence="1 2">SSKS-13</strain>
    </source>
</reference>
<dbReference type="EMBL" id="SSHH01000002">
    <property type="protein sequence ID" value="TIX50747.1"/>
    <property type="molecule type" value="Genomic_DNA"/>
</dbReference>
<gene>
    <name evidence="1" type="ORF">E5222_06515</name>
</gene>
<dbReference type="Proteomes" id="UP000309389">
    <property type="component" value="Unassembled WGS sequence"/>
</dbReference>
<name>A0A4T3F2D7_9SPHN</name>
<evidence type="ECO:0000313" key="1">
    <source>
        <dbReference type="EMBL" id="TIX50747.1"/>
    </source>
</evidence>
<protein>
    <submittedName>
        <fullName evidence="1">Uncharacterized protein</fullName>
    </submittedName>
</protein>
<proteinExistence type="predicted"/>
<dbReference type="OrthoDB" id="7390151at2"/>
<organism evidence="1 2">
    <name type="scientific">Alteraurantiacibacter aquimixticola</name>
    <dbReference type="NCBI Taxonomy" id="2489173"/>
    <lineage>
        <taxon>Bacteria</taxon>
        <taxon>Pseudomonadati</taxon>
        <taxon>Pseudomonadota</taxon>
        <taxon>Alphaproteobacteria</taxon>
        <taxon>Sphingomonadales</taxon>
        <taxon>Erythrobacteraceae</taxon>
        <taxon>Alteraurantiacibacter</taxon>
    </lineage>
</organism>
<accession>A0A4T3F2D7</accession>
<comment type="caution">
    <text evidence="1">The sequence shown here is derived from an EMBL/GenBank/DDBJ whole genome shotgun (WGS) entry which is preliminary data.</text>
</comment>
<dbReference type="AlphaFoldDB" id="A0A4T3F2D7"/>